<name>A0A1D2YTJ9_9BACI</name>
<dbReference type="Proteomes" id="UP000243739">
    <property type="component" value="Unassembled WGS sequence"/>
</dbReference>
<dbReference type="PRINTS" id="PR00181">
    <property type="entry name" value="MALTOSEBP"/>
</dbReference>
<comment type="similarity">
    <text evidence="1 5">Belongs to the bacterial solute-binding protein 1 family.</text>
</comment>
<dbReference type="GO" id="GO:0015144">
    <property type="term" value="F:carbohydrate transmembrane transporter activity"/>
    <property type="evidence" value="ECO:0007669"/>
    <property type="project" value="InterPro"/>
</dbReference>
<keyword evidence="3 5" id="KW-0762">Sugar transport</keyword>
<evidence type="ECO:0000313" key="7">
    <source>
        <dbReference type="Proteomes" id="UP000243739"/>
    </source>
</evidence>
<gene>
    <name evidence="6" type="ORF">BHF71_10385</name>
</gene>
<dbReference type="Pfam" id="PF01547">
    <property type="entry name" value="SBP_bac_1"/>
    <property type="match status" value="1"/>
</dbReference>
<protein>
    <recommendedName>
        <fullName evidence="5">Maltodextrin-binding protein</fullName>
    </recommendedName>
</protein>
<dbReference type="Gene3D" id="3.40.190.10">
    <property type="entry name" value="Periplasmic binding protein-like II"/>
    <property type="match status" value="2"/>
</dbReference>
<sequence>MKKLLFIFSIFALVFLLSACSSETSEEPKQEVIDEQVTISFWHTMNDEETKTLEAIVEEFENANPNIKVNMENVPFSEAQNKFKTAAQAGNAPDVFRSEIAWTPEFAALGYLMPLDNYFKDQDDFLAAPLNYSKWNGKTWSVPQVTDALALLYNKKMLADAGYDKAPETWDEFVKVAQDLTKGGKYGFYYRQSDAYWFQPFMWSFGGGLIDEDDLEIHINDPGSVKALEFILKLRDEYKVFKNDKDFSNDYTNAMETFKAGDVAMILNGPWSTSDILSGSAFEDPNNLGIAPIPKGPEGLTGSPVGGHGYVIYAGTKNADASYKFIEFLSSKENQAKFAVNNGLLPTRKSAYELDEVKNNRIISDYKLVIERATNRPVIPEGGQIYTDFTPEIQAVFQGKKSPQEALDAVAKAWAELLGK</sequence>
<keyword evidence="5" id="KW-0472">Membrane</keyword>
<feature type="chain" id="PRO_5039748321" description="Maltodextrin-binding protein" evidence="5">
    <location>
        <begin position="20"/>
        <end position="420"/>
    </location>
</feature>
<dbReference type="InterPro" id="IPR006059">
    <property type="entry name" value="SBP"/>
</dbReference>
<dbReference type="GO" id="GO:0015768">
    <property type="term" value="P:maltose transport"/>
    <property type="evidence" value="ECO:0007669"/>
    <property type="project" value="TreeGrafter"/>
</dbReference>
<proteinExistence type="inferred from homology"/>
<keyword evidence="2 5" id="KW-0813">Transport</keyword>
<keyword evidence="4 5" id="KW-0732">Signal</keyword>
<evidence type="ECO:0000256" key="2">
    <source>
        <dbReference type="ARBA" id="ARBA00022448"/>
    </source>
</evidence>
<reference evidence="6 7" key="1">
    <citation type="submission" date="2016-09" db="EMBL/GenBank/DDBJ databases">
        <title>Draft genome sequence for the type strain of Vulcanibacillus modesticaldus BR, a strictly anaerobic, moderately thermophilic, and nitrate-reducing bacterium from deep sea-hydrothermal vents of the Mid-Atlantic Ridge.</title>
        <authorList>
            <person name="Abin C.A."/>
            <person name="Hollibaugh J.T."/>
        </authorList>
    </citation>
    <scope>NUCLEOTIDE SEQUENCE [LARGE SCALE GENOMIC DNA]</scope>
    <source>
        <strain evidence="6 7">BR</strain>
    </source>
</reference>
<evidence type="ECO:0000256" key="1">
    <source>
        <dbReference type="ARBA" id="ARBA00008520"/>
    </source>
</evidence>
<dbReference type="PANTHER" id="PTHR30061">
    <property type="entry name" value="MALTOSE-BINDING PERIPLASMIC PROTEIN"/>
    <property type="match status" value="1"/>
</dbReference>
<evidence type="ECO:0000256" key="5">
    <source>
        <dbReference type="RuleBase" id="RU365005"/>
    </source>
</evidence>
<dbReference type="SUPFAM" id="SSF53850">
    <property type="entry name" value="Periplasmic binding protein-like II"/>
    <property type="match status" value="1"/>
</dbReference>
<dbReference type="GO" id="GO:0042956">
    <property type="term" value="P:maltodextrin transmembrane transport"/>
    <property type="evidence" value="ECO:0007669"/>
    <property type="project" value="TreeGrafter"/>
</dbReference>
<dbReference type="GO" id="GO:0055052">
    <property type="term" value="C:ATP-binding cassette (ABC) transporter complex, substrate-binding subunit-containing"/>
    <property type="evidence" value="ECO:0007669"/>
    <property type="project" value="TreeGrafter"/>
</dbReference>
<dbReference type="EMBL" id="MIJF01000039">
    <property type="protein sequence ID" value="OEF98981.1"/>
    <property type="molecule type" value="Genomic_DNA"/>
</dbReference>
<comment type="caution">
    <text evidence="6">The sequence shown here is derived from an EMBL/GenBank/DDBJ whole genome shotgun (WGS) entry which is preliminary data.</text>
</comment>
<dbReference type="GO" id="GO:1901982">
    <property type="term" value="F:maltose binding"/>
    <property type="evidence" value="ECO:0007669"/>
    <property type="project" value="TreeGrafter"/>
</dbReference>
<dbReference type="PANTHER" id="PTHR30061:SF50">
    <property type="entry name" value="MALTOSE_MALTODEXTRIN-BINDING PERIPLASMIC PROTEIN"/>
    <property type="match status" value="1"/>
</dbReference>
<keyword evidence="5" id="KW-1003">Cell membrane</keyword>
<evidence type="ECO:0000313" key="6">
    <source>
        <dbReference type="EMBL" id="OEF98981.1"/>
    </source>
</evidence>
<dbReference type="AlphaFoldDB" id="A0A1D2YTJ9"/>
<evidence type="ECO:0000256" key="3">
    <source>
        <dbReference type="ARBA" id="ARBA00022597"/>
    </source>
</evidence>
<evidence type="ECO:0000256" key="4">
    <source>
        <dbReference type="ARBA" id="ARBA00022729"/>
    </source>
</evidence>
<accession>A0A1D2YTJ9</accession>
<feature type="signal peptide" evidence="5">
    <location>
        <begin position="1"/>
        <end position="19"/>
    </location>
</feature>
<keyword evidence="7" id="KW-1185">Reference proteome</keyword>
<dbReference type="RefSeq" id="WP_069657147.1">
    <property type="nucleotide sequence ID" value="NZ_MIJF01000039.1"/>
</dbReference>
<dbReference type="InterPro" id="IPR006060">
    <property type="entry name" value="Maltose/Cyclodextrin-bd"/>
</dbReference>
<comment type="subcellular location">
    <subcellularLocation>
        <location evidence="5">Cell membrane</location>
        <topology evidence="5">Lipid-anchor</topology>
    </subcellularLocation>
</comment>
<dbReference type="STRING" id="337097.BHF71_10385"/>
<organism evidence="6 7">
    <name type="scientific">Vulcanibacillus modesticaldus</name>
    <dbReference type="NCBI Taxonomy" id="337097"/>
    <lineage>
        <taxon>Bacteria</taxon>
        <taxon>Bacillati</taxon>
        <taxon>Bacillota</taxon>
        <taxon>Bacilli</taxon>
        <taxon>Bacillales</taxon>
        <taxon>Bacillaceae</taxon>
        <taxon>Vulcanibacillus</taxon>
    </lineage>
</organism>
<dbReference type="PROSITE" id="PS51257">
    <property type="entry name" value="PROKAR_LIPOPROTEIN"/>
    <property type="match status" value="1"/>
</dbReference>
<dbReference type="OrthoDB" id="9795467at2"/>
<keyword evidence="5" id="KW-0449">Lipoprotein</keyword>